<sequence length="76" mass="7816">MAFLKVNFLPPAMLTLVLASASCSSPQADAFSSCTVRISPPGNYAFSERTGKVVPADGGTDAGAETLQNCVDSFEG</sequence>
<dbReference type="KEGG" id="amaq:GO499_10775"/>
<name>A0A6P1T2D0_9RHOB</name>
<keyword evidence="3" id="KW-1185">Reference proteome</keyword>
<keyword evidence="1" id="KW-0732">Signal</keyword>
<dbReference type="Proteomes" id="UP000464495">
    <property type="component" value="Chromosome"/>
</dbReference>
<accession>A0A6P1T2D0</accession>
<evidence type="ECO:0000313" key="3">
    <source>
        <dbReference type="Proteomes" id="UP000464495"/>
    </source>
</evidence>
<feature type="signal peptide" evidence="1">
    <location>
        <begin position="1"/>
        <end position="30"/>
    </location>
</feature>
<feature type="chain" id="PRO_5026669361" evidence="1">
    <location>
        <begin position="31"/>
        <end position="76"/>
    </location>
</feature>
<proteinExistence type="predicted"/>
<evidence type="ECO:0000313" key="2">
    <source>
        <dbReference type="EMBL" id="QHQ35626.1"/>
    </source>
</evidence>
<gene>
    <name evidence="2" type="ORF">GO499_10775</name>
</gene>
<dbReference type="RefSeq" id="WP_161862187.1">
    <property type="nucleotide sequence ID" value="NZ_CP046620.1"/>
</dbReference>
<evidence type="ECO:0000256" key="1">
    <source>
        <dbReference type="SAM" id="SignalP"/>
    </source>
</evidence>
<dbReference type="EMBL" id="CP046620">
    <property type="protein sequence ID" value="QHQ35626.1"/>
    <property type="molecule type" value="Genomic_DNA"/>
</dbReference>
<dbReference type="PROSITE" id="PS51257">
    <property type="entry name" value="PROKAR_LIPOPROTEIN"/>
    <property type="match status" value="1"/>
</dbReference>
<protein>
    <submittedName>
        <fullName evidence="2">Uncharacterized protein</fullName>
    </submittedName>
</protein>
<reference evidence="2 3" key="1">
    <citation type="submission" date="2019-12" db="EMBL/GenBank/DDBJ databases">
        <title>Complete genome sequence of Algicella marina strain 9Alg 56(T) isolated from the red alga Tichocarpus crinitus.</title>
        <authorList>
            <person name="Kim S.-G."/>
            <person name="Nedashkovskaya O.I."/>
        </authorList>
    </citation>
    <scope>NUCLEOTIDE SEQUENCE [LARGE SCALE GENOMIC DNA]</scope>
    <source>
        <strain evidence="2 3">9Alg 56</strain>
    </source>
</reference>
<organism evidence="2 3">
    <name type="scientific">Algicella marina</name>
    <dbReference type="NCBI Taxonomy" id="2683284"/>
    <lineage>
        <taxon>Bacteria</taxon>
        <taxon>Pseudomonadati</taxon>
        <taxon>Pseudomonadota</taxon>
        <taxon>Alphaproteobacteria</taxon>
        <taxon>Rhodobacterales</taxon>
        <taxon>Paracoccaceae</taxon>
        <taxon>Algicella</taxon>
    </lineage>
</organism>
<dbReference type="AlphaFoldDB" id="A0A6P1T2D0"/>